<keyword evidence="7 10" id="KW-0472">Membrane</keyword>
<feature type="transmembrane region" description="Helical" evidence="10">
    <location>
        <begin position="144"/>
        <end position="164"/>
    </location>
</feature>
<name>A0A841LCK8_9SPHN</name>
<feature type="transmembrane region" description="Helical" evidence="10">
    <location>
        <begin position="118"/>
        <end position="137"/>
    </location>
</feature>
<evidence type="ECO:0000256" key="10">
    <source>
        <dbReference type="SAM" id="Phobius"/>
    </source>
</evidence>
<evidence type="ECO:0000259" key="12">
    <source>
        <dbReference type="Pfam" id="PF06750"/>
    </source>
</evidence>
<dbReference type="InterPro" id="IPR050882">
    <property type="entry name" value="Prepilin_peptidase/N-MTase"/>
</dbReference>
<keyword evidence="9 13" id="KW-0489">Methyltransferase</keyword>
<evidence type="ECO:0000256" key="3">
    <source>
        <dbReference type="ARBA" id="ARBA00022475"/>
    </source>
</evidence>
<keyword evidence="9" id="KW-0511">Multifunctional enzyme</keyword>
<keyword evidence="5 9" id="KW-0812">Transmembrane</keyword>
<evidence type="ECO:0000259" key="11">
    <source>
        <dbReference type="Pfam" id="PF01478"/>
    </source>
</evidence>
<dbReference type="GO" id="GO:0006465">
    <property type="term" value="P:signal peptide processing"/>
    <property type="evidence" value="ECO:0007669"/>
    <property type="project" value="TreeGrafter"/>
</dbReference>
<dbReference type="PRINTS" id="PR00864">
    <property type="entry name" value="PREPILNPTASE"/>
</dbReference>
<dbReference type="Gene3D" id="1.20.120.1220">
    <property type="match status" value="1"/>
</dbReference>
<comment type="similarity">
    <text evidence="2 8">Belongs to the peptidase A24 family.</text>
</comment>
<evidence type="ECO:0000256" key="2">
    <source>
        <dbReference type="ARBA" id="ARBA00005801"/>
    </source>
</evidence>
<evidence type="ECO:0000256" key="6">
    <source>
        <dbReference type="ARBA" id="ARBA00022989"/>
    </source>
</evidence>
<evidence type="ECO:0000313" key="13">
    <source>
        <dbReference type="EMBL" id="MBB6227545.1"/>
    </source>
</evidence>
<evidence type="ECO:0000256" key="8">
    <source>
        <dbReference type="RuleBase" id="RU003793"/>
    </source>
</evidence>
<comment type="caution">
    <text evidence="13">The sequence shown here is derived from an EMBL/GenBank/DDBJ whole genome shotgun (WGS) entry which is preliminary data.</text>
</comment>
<comment type="subcellular location">
    <subcellularLocation>
        <location evidence="1">Cell inner membrane</location>
        <topology evidence="1">Multi-pass membrane protein</topology>
    </subcellularLocation>
    <subcellularLocation>
        <location evidence="9">Cell membrane</location>
        <topology evidence="9">Multi-pass membrane protein</topology>
    </subcellularLocation>
</comment>
<dbReference type="GO" id="GO:0008168">
    <property type="term" value="F:methyltransferase activity"/>
    <property type="evidence" value="ECO:0007669"/>
    <property type="project" value="UniProtKB-KW"/>
</dbReference>
<evidence type="ECO:0000256" key="9">
    <source>
        <dbReference type="RuleBase" id="RU003794"/>
    </source>
</evidence>
<evidence type="ECO:0000313" key="14">
    <source>
        <dbReference type="Proteomes" id="UP000538147"/>
    </source>
</evidence>
<feature type="transmembrane region" description="Helical" evidence="10">
    <location>
        <begin position="219"/>
        <end position="243"/>
    </location>
</feature>
<dbReference type="InterPro" id="IPR000045">
    <property type="entry name" value="Prepilin_IV_endopep_pep"/>
</dbReference>
<dbReference type="Proteomes" id="UP000538147">
    <property type="component" value="Unassembled WGS sequence"/>
</dbReference>
<protein>
    <recommendedName>
        <fullName evidence="9">Prepilin leader peptidase/N-methyltransferase</fullName>
        <ecNumber evidence="9">2.1.1.-</ecNumber>
        <ecNumber evidence="9">3.4.23.43</ecNumber>
    </recommendedName>
</protein>
<keyword evidence="9" id="KW-0645">Protease</keyword>
<sequence>MMLLALAGVVGLLLGSFIAGLSWRWPRGEDALSGRSRCASCGATLRAHELVPVLSWLVQRGRCRRCGAAVPARHLAIELAAAVVVVAPIAVASGLEGVAGAGFGLSLLLLLVLDAEHFWLPDAVVWPLAGLGLWLGLGNLPARAIGAVAGFGLLWLIAVGYRRLSGREGMGAGDPKLLGAIGAWLGWAALPLVVLGASLLGLALVAADRLRGRDVARDTMLPLGALLAAVAFPLWLLLAAGALDRLLP</sequence>
<keyword evidence="14" id="KW-1185">Reference proteome</keyword>
<comment type="catalytic activity">
    <reaction evidence="9">
        <text>Typically cleaves a -Gly-|-Phe- bond to release an N-terminal, basic peptide of 5-8 residues from type IV prepilin, and then N-methylates the new N-terminal amino group, the methyl donor being S-adenosyl-L-methionine.</text>
        <dbReference type="EC" id="3.4.23.43"/>
    </reaction>
</comment>
<feature type="transmembrane region" description="Helical" evidence="10">
    <location>
        <begin position="184"/>
        <end position="207"/>
    </location>
</feature>
<proteinExistence type="inferred from homology"/>
<dbReference type="GO" id="GO:0032259">
    <property type="term" value="P:methylation"/>
    <property type="evidence" value="ECO:0007669"/>
    <property type="project" value="UniProtKB-KW"/>
</dbReference>
<dbReference type="EMBL" id="JACIIV010000011">
    <property type="protein sequence ID" value="MBB6227545.1"/>
    <property type="molecule type" value="Genomic_DNA"/>
</dbReference>
<feature type="domain" description="Prepilin peptidase A24 N-terminal" evidence="12">
    <location>
        <begin position="9"/>
        <end position="87"/>
    </location>
</feature>
<accession>A0A841LCK8</accession>
<dbReference type="InterPro" id="IPR010627">
    <property type="entry name" value="Prepilin_pept_A24_N"/>
</dbReference>
<organism evidence="13 14">
    <name type="scientific">Polymorphobacter multimanifer</name>
    <dbReference type="NCBI Taxonomy" id="1070431"/>
    <lineage>
        <taxon>Bacteria</taxon>
        <taxon>Pseudomonadati</taxon>
        <taxon>Pseudomonadota</taxon>
        <taxon>Alphaproteobacteria</taxon>
        <taxon>Sphingomonadales</taxon>
        <taxon>Sphingosinicellaceae</taxon>
        <taxon>Polymorphobacter</taxon>
    </lineage>
</organism>
<keyword evidence="4" id="KW-0997">Cell inner membrane</keyword>
<reference evidence="13 14" key="1">
    <citation type="submission" date="2020-08" db="EMBL/GenBank/DDBJ databases">
        <title>Genomic Encyclopedia of Type Strains, Phase IV (KMG-IV): sequencing the most valuable type-strain genomes for metagenomic binning, comparative biology and taxonomic classification.</title>
        <authorList>
            <person name="Goeker M."/>
        </authorList>
    </citation>
    <scope>NUCLEOTIDE SEQUENCE [LARGE SCALE GENOMIC DNA]</scope>
    <source>
        <strain evidence="13 14">DSM 102189</strain>
    </source>
</reference>
<keyword evidence="3" id="KW-1003">Cell membrane</keyword>
<keyword evidence="9 13" id="KW-0378">Hydrolase</keyword>
<comment type="function">
    <text evidence="9">Plays an essential role in type IV pili and type II pseudopili formation by proteolytically removing the leader sequence from substrate proteins and subsequently monomethylating the alpha-amino group of the newly exposed N-terminal phenylalanine.</text>
</comment>
<evidence type="ECO:0000256" key="1">
    <source>
        <dbReference type="ARBA" id="ARBA00004429"/>
    </source>
</evidence>
<dbReference type="PANTHER" id="PTHR30487:SF0">
    <property type="entry name" value="PREPILIN LEADER PEPTIDASE_N-METHYLTRANSFERASE-RELATED"/>
    <property type="match status" value="1"/>
</dbReference>
<feature type="transmembrane region" description="Helical" evidence="10">
    <location>
        <begin position="79"/>
        <end position="112"/>
    </location>
</feature>
<dbReference type="AlphaFoldDB" id="A0A841LCK8"/>
<dbReference type="Pfam" id="PF01478">
    <property type="entry name" value="Peptidase_A24"/>
    <property type="match status" value="1"/>
</dbReference>
<keyword evidence="6 10" id="KW-1133">Transmembrane helix</keyword>
<dbReference type="GO" id="GO:0004190">
    <property type="term" value="F:aspartic-type endopeptidase activity"/>
    <property type="evidence" value="ECO:0007669"/>
    <property type="project" value="UniProtKB-EC"/>
</dbReference>
<dbReference type="EC" id="2.1.1.-" evidence="9"/>
<evidence type="ECO:0000256" key="7">
    <source>
        <dbReference type="ARBA" id="ARBA00023136"/>
    </source>
</evidence>
<gene>
    <name evidence="13" type="ORF">FHS79_001714</name>
</gene>
<evidence type="ECO:0000256" key="4">
    <source>
        <dbReference type="ARBA" id="ARBA00022519"/>
    </source>
</evidence>
<keyword evidence="9 13" id="KW-0808">Transferase</keyword>
<evidence type="ECO:0000256" key="5">
    <source>
        <dbReference type="ARBA" id="ARBA00022692"/>
    </source>
</evidence>
<dbReference type="Pfam" id="PF06750">
    <property type="entry name" value="A24_N_bact"/>
    <property type="match status" value="1"/>
</dbReference>
<dbReference type="EC" id="3.4.23.43" evidence="9"/>
<feature type="domain" description="Prepilin type IV endopeptidase peptidase" evidence="11">
    <location>
        <begin position="105"/>
        <end position="204"/>
    </location>
</feature>
<dbReference type="PANTHER" id="PTHR30487">
    <property type="entry name" value="TYPE 4 PREPILIN-LIKE PROTEINS LEADER PEPTIDE-PROCESSING ENZYME"/>
    <property type="match status" value="1"/>
</dbReference>
<dbReference type="InterPro" id="IPR014032">
    <property type="entry name" value="Peptidase_A24A_bac"/>
</dbReference>
<dbReference type="GO" id="GO:0005886">
    <property type="term" value="C:plasma membrane"/>
    <property type="evidence" value="ECO:0007669"/>
    <property type="project" value="UniProtKB-SubCell"/>
</dbReference>